<sequence length="133" mass="14454">MWARGARSTQVARTSDLCEQYIGLNISAGQGGIQGRLLEGIDPTRREGTDPTCSSRKRYDTIPPSRRNRDVLPCTTPKPQDVHFSTIATTGILVPNTQVWECRSVLQVLPPACFIGDSSIGLIATAQAWSKLG</sequence>
<dbReference type="EMBL" id="JASCZI010090906">
    <property type="protein sequence ID" value="MED6147682.1"/>
    <property type="molecule type" value="Genomic_DNA"/>
</dbReference>
<protein>
    <submittedName>
        <fullName evidence="2">Uncharacterized protein</fullName>
    </submittedName>
</protein>
<comment type="caution">
    <text evidence="2">The sequence shown here is derived from an EMBL/GenBank/DDBJ whole genome shotgun (WGS) entry which is preliminary data.</text>
</comment>
<evidence type="ECO:0000313" key="2">
    <source>
        <dbReference type="EMBL" id="MED6147682.1"/>
    </source>
</evidence>
<gene>
    <name evidence="2" type="ORF">PIB30_046067</name>
</gene>
<feature type="region of interest" description="Disordered" evidence="1">
    <location>
        <begin position="40"/>
        <end position="74"/>
    </location>
</feature>
<proteinExistence type="predicted"/>
<dbReference type="Proteomes" id="UP001341840">
    <property type="component" value="Unassembled WGS sequence"/>
</dbReference>
<keyword evidence="3" id="KW-1185">Reference proteome</keyword>
<reference evidence="2 3" key="1">
    <citation type="journal article" date="2023" name="Plants (Basel)">
        <title>Bridging the Gap: Combining Genomics and Transcriptomics Approaches to Understand Stylosanthes scabra, an Orphan Legume from the Brazilian Caatinga.</title>
        <authorList>
            <person name="Ferreira-Neto J.R.C."/>
            <person name="da Silva M.D."/>
            <person name="Binneck E."/>
            <person name="de Melo N.F."/>
            <person name="da Silva R.H."/>
            <person name="de Melo A.L.T.M."/>
            <person name="Pandolfi V."/>
            <person name="Bustamante F.O."/>
            <person name="Brasileiro-Vidal A.C."/>
            <person name="Benko-Iseppon A.M."/>
        </authorList>
    </citation>
    <scope>NUCLEOTIDE SEQUENCE [LARGE SCALE GENOMIC DNA]</scope>
    <source>
        <tissue evidence="2">Leaves</tissue>
    </source>
</reference>
<evidence type="ECO:0000313" key="3">
    <source>
        <dbReference type="Proteomes" id="UP001341840"/>
    </source>
</evidence>
<accession>A0ABU6TG46</accession>
<evidence type="ECO:0000256" key="1">
    <source>
        <dbReference type="SAM" id="MobiDB-lite"/>
    </source>
</evidence>
<name>A0ABU6TG46_9FABA</name>
<organism evidence="2 3">
    <name type="scientific">Stylosanthes scabra</name>
    <dbReference type="NCBI Taxonomy" id="79078"/>
    <lineage>
        <taxon>Eukaryota</taxon>
        <taxon>Viridiplantae</taxon>
        <taxon>Streptophyta</taxon>
        <taxon>Embryophyta</taxon>
        <taxon>Tracheophyta</taxon>
        <taxon>Spermatophyta</taxon>
        <taxon>Magnoliopsida</taxon>
        <taxon>eudicotyledons</taxon>
        <taxon>Gunneridae</taxon>
        <taxon>Pentapetalae</taxon>
        <taxon>rosids</taxon>
        <taxon>fabids</taxon>
        <taxon>Fabales</taxon>
        <taxon>Fabaceae</taxon>
        <taxon>Papilionoideae</taxon>
        <taxon>50 kb inversion clade</taxon>
        <taxon>dalbergioids sensu lato</taxon>
        <taxon>Dalbergieae</taxon>
        <taxon>Pterocarpus clade</taxon>
        <taxon>Stylosanthes</taxon>
    </lineage>
</organism>